<dbReference type="AlphaFoldDB" id="A0AAD6FW86"/>
<reference evidence="2" key="1">
    <citation type="submission" date="2022-12" db="EMBL/GenBank/DDBJ databases">
        <authorList>
            <person name="Petersen C."/>
        </authorList>
    </citation>
    <scope>NUCLEOTIDE SEQUENCE</scope>
    <source>
        <strain evidence="2">IBT 16125</strain>
    </source>
</reference>
<evidence type="ECO:0000313" key="2">
    <source>
        <dbReference type="EMBL" id="KAJ5432122.1"/>
    </source>
</evidence>
<gene>
    <name evidence="2" type="ORF">N7458_011278</name>
</gene>
<protein>
    <submittedName>
        <fullName evidence="2">Uncharacterized protein</fullName>
    </submittedName>
</protein>
<name>A0AAD6FW86_9EURO</name>
<dbReference type="PANTHER" id="PTHR35394">
    <property type="entry name" value="DUF3176 DOMAIN-CONTAINING PROTEIN"/>
    <property type="match status" value="1"/>
</dbReference>
<dbReference type="GeneID" id="81604903"/>
<evidence type="ECO:0000256" key="1">
    <source>
        <dbReference type="SAM" id="Phobius"/>
    </source>
</evidence>
<keyword evidence="1" id="KW-0472">Membrane</keyword>
<dbReference type="RefSeq" id="XP_056759414.1">
    <property type="nucleotide sequence ID" value="XM_056914660.1"/>
</dbReference>
<keyword evidence="1" id="KW-0812">Transmembrane</keyword>
<evidence type="ECO:0000313" key="3">
    <source>
        <dbReference type="Proteomes" id="UP001213681"/>
    </source>
</evidence>
<keyword evidence="1" id="KW-1133">Transmembrane helix</keyword>
<dbReference type="PANTHER" id="PTHR35394:SF5">
    <property type="entry name" value="DUF3176 DOMAIN-CONTAINING PROTEIN"/>
    <property type="match status" value="1"/>
</dbReference>
<feature type="transmembrane region" description="Helical" evidence="1">
    <location>
        <begin position="274"/>
        <end position="293"/>
    </location>
</feature>
<proteinExistence type="predicted"/>
<comment type="caution">
    <text evidence="2">The sequence shown here is derived from an EMBL/GenBank/DDBJ whole genome shotgun (WGS) entry which is preliminary data.</text>
</comment>
<dbReference type="Proteomes" id="UP001213681">
    <property type="component" value="Unassembled WGS sequence"/>
</dbReference>
<dbReference type="EMBL" id="JAPVEA010000009">
    <property type="protein sequence ID" value="KAJ5432122.1"/>
    <property type="molecule type" value="Genomic_DNA"/>
</dbReference>
<sequence length="365" mass="40189">MWNTDFAVNPTCPSENCTWPEFQSLGFCSKCQDVTEASTLYDCDQWTEPDVDDANTIAHGQKYSCPVNTGHGGNGTVAIRYFTKVNAINIPTELVWGLIDMQQAGSFLGVPYPVYVFAHAQLEAESANANITELVRGIRLSRVQECVLSFCLQTYNVSVSSGTPEVHVTSVDYGKRFSSNLPGKSESDLSGNSPFLGYSYSNYVFNNNTSIWAKGENYGNTADFGAAFDRVIDYGLGPLLSDIAAALTKYTLQTSNVNAGGTVMISQAFVKVSWKWLTFPSVLLVAGFIFWMVTVMKNRQHRLGLWKSSILPMLYHSAEDIDAGLDRPGSTAKYAKISQMSQSAEATRVKLEDIMDGRLRLGRNE</sequence>
<organism evidence="2 3">
    <name type="scientific">Penicillium daleae</name>
    <dbReference type="NCBI Taxonomy" id="63821"/>
    <lineage>
        <taxon>Eukaryota</taxon>
        <taxon>Fungi</taxon>
        <taxon>Dikarya</taxon>
        <taxon>Ascomycota</taxon>
        <taxon>Pezizomycotina</taxon>
        <taxon>Eurotiomycetes</taxon>
        <taxon>Eurotiomycetidae</taxon>
        <taxon>Eurotiales</taxon>
        <taxon>Aspergillaceae</taxon>
        <taxon>Penicillium</taxon>
    </lineage>
</organism>
<accession>A0AAD6FW86</accession>
<keyword evidence="3" id="KW-1185">Reference proteome</keyword>
<reference evidence="2" key="2">
    <citation type="journal article" date="2023" name="IMA Fungus">
        <title>Comparative genomic study of the Penicillium genus elucidates a diverse pangenome and 15 lateral gene transfer events.</title>
        <authorList>
            <person name="Petersen C."/>
            <person name="Sorensen T."/>
            <person name="Nielsen M.R."/>
            <person name="Sondergaard T.E."/>
            <person name="Sorensen J.L."/>
            <person name="Fitzpatrick D.A."/>
            <person name="Frisvad J.C."/>
            <person name="Nielsen K.L."/>
        </authorList>
    </citation>
    <scope>NUCLEOTIDE SEQUENCE</scope>
    <source>
        <strain evidence="2">IBT 16125</strain>
    </source>
</reference>